<feature type="domain" description="Amine oxidase" evidence="2">
    <location>
        <begin position="359"/>
        <end position="549"/>
    </location>
</feature>
<evidence type="ECO:0000256" key="1">
    <source>
        <dbReference type="SAM" id="MobiDB-lite"/>
    </source>
</evidence>
<feature type="domain" description="Amine oxidase" evidence="2">
    <location>
        <begin position="16"/>
        <end position="309"/>
    </location>
</feature>
<sequence>MSPSRPPRVAVVGGGISGLAAAHRLRTLLGPSAEITLLEQRDRLGGVLRTVELAGAPFDVGAEAFLVRRPEMTDLLAELGLSASLTHPTPATATIRAGGRTVGMPRGTLMGVPGRDAVLDGVLSDAGLRAVAAEPDRPLDWTAGSDTALGALLRDRFGPEVVDRIADPLLGGVYAGRVDTLGLRATVPALAAALDAGARSLTEAASVGMASSGQKAGTLAAGPGAGSRSGAGGPGSGSAEPGERRATGVVGGPHGPGGAVPAAVQPAAAGPVFGAVRGGYREVVDALVDAAAVTLRTGVTVRELLRLPEAPGAEPPGARGRAGDPGEPGADPRGPSGDPRGRGGGWRLVLGPVPAPEIVDVDAVLLAVPPPALRRLLEPVVPAAAGAAARVALASSAVVGLAYRASDVAATMPTTSGCLVAADEPLSVKGVTHASTKWAHLGTDGLVRIRASIGRFGEEATLQVEDDELVSRTRADLRELDGVDAEPVAVHVQRWGGGLPQYGVGHGEVVAALESAVAAEPGLAVAGAMLHGVGVPACVGSARAAAERLASALRPA</sequence>
<dbReference type="SUPFAM" id="SSF51905">
    <property type="entry name" value="FAD/NAD(P)-binding domain"/>
    <property type="match status" value="1"/>
</dbReference>
<dbReference type="Gene3D" id="1.10.3110.10">
    <property type="entry name" value="protoporphyrinogen ix oxidase, domain 3"/>
    <property type="match status" value="1"/>
</dbReference>
<comment type="caution">
    <text evidence="3">The sequence shown here is derived from an EMBL/GenBank/DDBJ whole genome shotgun (WGS) entry which is preliminary data.</text>
</comment>
<evidence type="ECO:0000313" key="4">
    <source>
        <dbReference type="Proteomes" id="UP001494902"/>
    </source>
</evidence>
<accession>A0ABV1KD23</accession>
<evidence type="ECO:0000313" key="3">
    <source>
        <dbReference type="EMBL" id="MEQ3552355.1"/>
    </source>
</evidence>
<dbReference type="InterPro" id="IPR002937">
    <property type="entry name" value="Amino_oxidase"/>
</dbReference>
<reference evidence="3 4" key="1">
    <citation type="submission" date="2024-03" db="EMBL/GenBank/DDBJ databases">
        <title>Draft genome sequence of Pseudonocardia nematodicida JCM 31783.</title>
        <authorList>
            <person name="Butdee W."/>
            <person name="Duangmal K."/>
        </authorList>
    </citation>
    <scope>NUCLEOTIDE SEQUENCE [LARGE SCALE GENOMIC DNA]</scope>
    <source>
        <strain evidence="3 4">JCM 31783</strain>
    </source>
</reference>
<dbReference type="InterPro" id="IPR036188">
    <property type="entry name" value="FAD/NAD-bd_sf"/>
</dbReference>
<feature type="compositionally biased region" description="Gly residues" evidence="1">
    <location>
        <begin position="249"/>
        <end position="258"/>
    </location>
</feature>
<protein>
    <submittedName>
        <fullName evidence="3">FAD-dependent oxidoreductase</fullName>
    </submittedName>
</protein>
<dbReference type="Gene3D" id="3.50.50.60">
    <property type="entry name" value="FAD/NAD(P)-binding domain"/>
    <property type="match status" value="2"/>
</dbReference>
<dbReference type="Proteomes" id="UP001494902">
    <property type="component" value="Unassembled WGS sequence"/>
</dbReference>
<name>A0ABV1KD23_9PSEU</name>
<dbReference type="PANTHER" id="PTHR42923:SF3">
    <property type="entry name" value="PROTOPORPHYRINOGEN OXIDASE"/>
    <property type="match status" value="1"/>
</dbReference>
<gene>
    <name evidence="3" type="ORF">WIS52_17920</name>
</gene>
<organism evidence="3 4">
    <name type="scientific">Pseudonocardia nematodicida</name>
    <dbReference type="NCBI Taxonomy" id="1206997"/>
    <lineage>
        <taxon>Bacteria</taxon>
        <taxon>Bacillati</taxon>
        <taxon>Actinomycetota</taxon>
        <taxon>Actinomycetes</taxon>
        <taxon>Pseudonocardiales</taxon>
        <taxon>Pseudonocardiaceae</taxon>
        <taxon>Pseudonocardia</taxon>
    </lineage>
</organism>
<dbReference type="SUPFAM" id="SSF54373">
    <property type="entry name" value="FAD-linked reductases, C-terminal domain"/>
    <property type="match status" value="1"/>
</dbReference>
<feature type="region of interest" description="Disordered" evidence="1">
    <location>
        <begin position="306"/>
        <end position="346"/>
    </location>
</feature>
<dbReference type="Gene3D" id="3.90.660.20">
    <property type="entry name" value="Protoporphyrinogen oxidase, mitochondrial, domain 2"/>
    <property type="match status" value="2"/>
</dbReference>
<keyword evidence="4" id="KW-1185">Reference proteome</keyword>
<dbReference type="InterPro" id="IPR050464">
    <property type="entry name" value="Zeta_carotene_desat/Oxidored"/>
</dbReference>
<feature type="region of interest" description="Disordered" evidence="1">
    <location>
        <begin position="214"/>
        <end position="262"/>
    </location>
</feature>
<dbReference type="Pfam" id="PF01593">
    <property type="entry name" value="Amino_oxidase"/>
    <property type="match status" value="2"/>
</dbReference>
<proteinExistence type="predicted"/>
<dbReference type="EMBL" id="JBEDNQ010000007">
    <property type="protein sequence ID" value="MEQ3552355.1"/>
    <property type="molecule type" value="Genomic_DNA"/>
</dbReference>
<feature type="compositionally biased region" description="Gly residues" evidence="1">
    <location>
        <begin position="223"/>
        <end position="236"/>
    </location>
</feature>
<evidence type="ECO:0000259" key="2">
    <source>
        <dbReference type="Pfam" id="PF01593"/>
    </source>
</evidence>
<dbReference type="RefSeq" id="WP_349299422.1">
    <property type="nucleotide sequence ID" value="NZ_JBEDNQ010000007.1"/>
</dbReference>
<dbReference type="PANTHER" id="PTHR42923">
    <property type="entry name" value="PROTOPORPHYRINOGEN OXIDASE"/>
    <property type="match status" value="1"/>
</dbReference>
<feature type="compositionally biased region" description="Low complexity" evidence="1">
    <location>
        <begin position="308"/>
        <end position="338"/>
    </location>
</feature>